<protein>
    <submittedName>
        <fullName evidence="2">Uncharacterized protein</fullName>
    </submittedName>
</protein>
<dbReference type="AlphaFoldDB" id="A0A4Z1CEH2"/>
<feature type="region of interest" description="Disordered" evidence="1">
    <location>
        <begin position="1"/>
        <end position="22"/>
    </location>
</feature>
<dbReference type="InterPro" id="IPR047675">
    <property type="entry name" value="Putative_zinc-bd"/>
</dbReference>
<keyword evidence="3" id="KW-1185">Reference proteome</keyword>
<comment type="caution">
    <text evidence="2">The sequence shown here is derived from an EMBL/GenBank/DDBJ whole genome shotgun (WGS) entry which is preliminary data.</text>
</comment>
<dbReference type="OrthoDB" id="7597230at2"/>
<evidence type="ECO:0000313" key="2">
    <source>
        <dbReference type="EMBL" id="TGN50059.1"/>
    </source>
</evidence>
<evidence type="ECO:0000256" key="1">
    <source>
        <dbReference type="SAM" id="MobiDB-lite"/>
    </source>
</evidence>
<organism evidence="2 3">
    <name type="scientific">Paracoccus liaowanqingii</name>
    <dbReference type="NCBI Taxonomy" id="2560053"/>
    <lineage>
        <taxon>Bacteria</taxon>
        <taxon>Pseudomonadati</taxon>
        <taxon>Pseudomonadota</taxon>
        <taxon>Alphaproteobacteria</taxon>
        <taxon>Rhodobacterales</taxon>
        <taxon>Paracoccaceae</taxon>
        <taxon>Paracoccus</taxon>
    </lineage>
</organism>
<name>A0A4Z1CEH2_9RHOB</name>
<dbReference type="NCBIfam" id="NF041373">
    <property type="entry name" value="HGG_STG"/>
    <property type="match status" value="1"/>
</dbReference>
<sequence length="327" mass="34349">MENNFQIAEVKASDAPPFPASRRPVIEVDDALRLQAGAAVKRALAEDLKEQGDWVGARSETREAEDMEQRAALALSPMSHTTGPPSVGAGGEMVVATAGLHRDKPQLIDTVRTRPDMQAARASQDRLELAGAVGVLPLAADMADTVNAANSVERALAHQMAAAHATAMRFAAQAKTELDAHARNPLSDRPRSVEAARMAATSARLMDAFTRSALALDRLKNGGQQVVVVKHQQNTVVQEGGKAVVVAEAAPPPPGGSGQEGGSVVADEPQAPAWRDALALAAHACRCGARTRQGMACQAPAMPNGRCRMHGGTSTGPRTPGWHGWRM</sequence>
<dbReference type="RefSeq" id="WP_135818744.1">
    <property type="nucleotide sequence ID" value="NZ_SRPG01000237.1"/>
</dbReference>
<proteinExistence type="predicted"/>
<feature type="region of interest" description="Disordered" evidence="1">
    <location>
        <begin position="308"/>
        <end position="327"/>
    </location>
</feature>
<accession>A0A4Z1CEH2</accession>
<reference evidence="2 3" key="1">
    <citation type="submission" date="2019-03" db="EMBL/GenBank/DDBJ databases">
        <authorList>
            <person name="Li J."/>
        </authorList>
    </citation>
    <scope>NUCLEOTIDE SEQUENCE [LARGE SCALE GENOMIC DNA]</scope>
    <source>
        <strain evidence="2 3">3058</strain>
    </source>
</reference>
<evidence type="ECO:0000313" key="3">
    <source>
        <dbReference type="Proteomes" id="UP000297972"/>
    </source>
</evidence>
<dbReference type="Proteomes" id="UP000297972">
    <property type="component" value="Unassembled WGS sequence"/>
</dbReference>
<gene>
    <name evidence="2" type="ORF">E4L95_17810</name>
</gene>
<dbReference type="EMBL" id="SRPG01000237">
    <property type="protein sequence ID" value="TGN50059.1"/>
    <property type="molecule type" value="Genomic_DNA"/>
</dbReference>